<protein>
    <submittedName>
        <fullName evidence="2">Hypothetical_protein</fullName>
    </submittedName>
</protein>
<gene>
    <name evidence="1" type="ORF">HINF_LOCUS28174</name>
    <name evidence="2" type="ORF">HINF_LOCUS56451</name>
</gene>
<evidence type="ECO:0000313" key="1">
    <source>
        <dbReference type="EMBL" id="CAI9940529.1"/>
    </source>
</evidence>
<proteinExistence type="predicted"/>
<dbReference type="EMBL" id="CATOUU010000678">
    <property type="protein sequence ID" value="CAI9940529.1"/>
    <property type="molecule type" value="Genomic_DNA"/>
</dbReference>
<sequence>MFEPQTSPTIGPLTYRPYNGLMDRLHQFNFRSAQLKQAKIPDYPAPNHYHPCANPMSSISPPKSILVKFDLPNNKFRPVTPIIEITRPKSGKYLSFPKSQHFPTNQNPLGPGQYETRSLIGSTSPSFSVPKSVYTQKQNQTVPAPYQFDFKVNEPKVHSVTFKQPQTPQIKDDWSPGPASYNLRKQFHRRKIVAKKEDTSGEQFVQTIKTQMVGEQYRRKEDYIIDKVGYSLIKMSRRQIKDKDE</sequence>
<dbReference type="Proteomes" id="UP001642409">
    <property type="component" value="Unassembled WGS sequence"/>
</dbReference>
<dbReference type="AlphaFoldDB" id="A0AA86PJ55"/>
<comment type="caution">
    <text evidence="1">The sequence shown here is derived from an EMBL/GenBank/DDBJ whole genome shotgun (WGS) entry which is preliminary data.</text>
</comment>
<reference evidence="1" key="1">
    <citation type="submission" date="2023-06" db="EMBL/GenBank/DDBJ databases">
        <authorList>
            <person name="Kurt Z."/>
        </authorList>
    </citation>
    <scope>NUCLEOTIDE SEQUENCE</scope>
</reference>
<keyword evidence="3" id="KW-1185">Reference proteome</keyword>
<evidence type="ECO:0000313" key="2">
    <source>
        <dbReference type="EMBL" id="CAL6074129.1"/>
    </source>
</evidence>
<accession>A0AA86PJ55</accession>
<name>A0AA86PJ55_9EUKA</name>
<dbReference type="EMBL" id="CAXDID020000305">
    <property type="protein sequence ID" value="CAL6074129.1"/>
    <property type="molecule type" value="Genomic_DNA"/>
</dbReference>
<reference evidence="2 3" key="2">
    <citation type="submission" date="2024-07" db="EMBL/GenBank/DDBJ databases">
        <authorList>
            <person name="Akdeniz Z."/>
        </authorList>
    </citation>
    <scope>NUCLEOTIDE SEQUENCE [LARGE SCALE GENOMIC DNA]</scope>
</reference>
<evidence type="ECO:0000313" key="3">
    <source>
        <dbReference type="Proteomes" id="UP001642409"/>
    </source>
</evidence>
<organism evidence="1">
    <name type="scientific">Hexamita inflata</name>
    <dbReference type="NCBI Taxonomy" id="28002"/>
    <lineage>
        <taxon>Eukaryota</taxon>
        <taxon>Metamonada</taxon>
        <taxon>Diplomonadida</taxon>
        <taxon>Hexamitidae</taxon>
        <taxon>Hexamitinae</taxon>
        <taxon>Hexamita</taxon>
    </lineage>
</organism>